<gene>
    <name evidence="7" type="ORF">A2954_03950</name>
</gene>
<sequence>MKKSSLLILLLVAVSFFAGYFFFKTQSLEKEKTQKNQAQEAAPTAELKIKKPLPKEHWNGKKNVRYVWVEYSDLQCPYCQSIHPNLSKLLNVYSGEIAWVFRHFPLPSHPKAQKSAEATECASDLGGNDSFWEMTNLIFEKMPDMELEQLPTLASQIGLDETKFKNCLDSGKFKKKVENQLAEGEKAGVNSTPTSVIYDLKTDKQTTVVGALPYEDLRNSLDTFISQNK</sequence>
<evidence type="ECO:0000259" key="6">
    <source>
        <dbReference type="Pfam" id="PF13462"/>
    </source>
</evidence>
<dbReference type="Gene3D" id="3.40.30.10">
    <property type="entry name" value="Glutaredoxin"/>
    <property type="match status" value="1"/>
</dbReference>
<name>A0A1F7IEQ2_9BACT</name>
<keyword evidence="4" id="KW-1015">Disulfide bond</keyword>
<dbReference type="Proteomes" id="UP000177698">
    <property type="component" value="Unassembled WGS sequence"/>
</dbReference>
<comment type="caution">
    <text evidence="7">The sequence shown here is derived from an EMBL/GenBank/DDBJ whole genome shotgun (WGS) entry which is preliminary data.</text>
</comment>
<evidence type="ECO:0000256" key="3">
    <source>
        <dbReference type="ARBA" id="ARBA00023002"/>
    </source>
</evidence>
<dbReference type="GO" id="GO:0016491">
    <property type="term" value="F:oxidoreductase activity"/>
    <property type="evidence" value="ECO:0007669"/>
    <property type="project" value="UniProtKB-KW"/>
</dbReference>
<dbReference type="SUPFAM" id="SSF52833">
    <property type="entry name" value="Thioredoxin-like"/>
    <property type="match status" value="1"/>
</dbReference>
<keyword evidence="5" id="KW-0676">Redox-active center</keyword>
<evidence type="ECO:0000256" key="5">
    <source>
        <dbReference type="ARBA" id="ARBA00023284"/>
    </source>
</evidence>
<reference evidence="7 8" key="1">
    <citation type="journal article" date="2016" name="Nat. Commun.">
        <title>Thousands of microbial genomes shed light on interconnected biogeochemical processes in an aquifer system.</title>
        <authorList>
            <person name="Anantharaman K."/>
            <person name="Brown C.T."/>
            <person name="Hug L.A."/>
            <person name="Sharon I."/>
            <person name="Castelle C.J."/>
            <person name="Probst A.J."/>
            <person name="Thomas B.C."/>
            <person name="Singh A."/>
            <person name="Wilkins M.J."/>
            <person name="Karaoz U."/>
            <person name="Brodie E.L."/>
            <person name="Williams K.H."/>
            <person name="Hubbard S.S."/>
            <person name="Banfield J.F."/>
        </authorList>
    </citation>
    <scope>NUCLEOTIDE SEQUENCE [LARGE SCALE GENOMIC DNA]</scope>
</reference>
<dbReference type="AlphaFoldDB" id="A0A1F7IEQ2"/>
<dbReference type="InterPro" id="IPR012336">
    <property type="entry name" value="Thioredoxin-like_fold"/>
</dbReference>
<comment type="similarity">
    <text evidence="1">Belongs to the thioredoxin family. DsbA subfamily.</text>
</comment>
<keyword evidence="2" id="KW-0732">Signal</keyword>
<proteinExistence type="inferred from homology"/>
<dbReference type="EMBL" id="MGAG01000009">
    <property type="protein sequence ID" value="OGK41838.1"/>
    <property type="molecule type" value="Genomic_DNA"/>
</dbReference>
<evidence type="ECO:0000256" key="1">
    <source>
        <dbReference type="ARBA" id="ARBA00005791"/>
    </source>
</evidence>
<feature type="domain" description="Thioredoxin-like fold" evidence="6">
    <location>
        <begin position="54"/>
        <end position="207"/>
    </location>
</feature>
<dbReference type="Pfam" id="PF13462">
    <property type="entry name" value="Thioredoxin_4"/>
    <property type="match status" value="1"/>
</dbReference>
<dbReference type="PANTHER" id="PTHR13887">
    <property type="entry name" value="GLUTATHIONE S-TRANSFERASE KAPPA"/>
    <property type="match status" value="1"/>
</dbReference>
<keyword evidence="3" id="KW-0560">Oxidoreductase</keyword>
<dbReference type="InterPro" id="IPR036249">
    <property type="entry name" value="Thioredoxin-like_sf"/>
</dbReference>
<protein>
    <recommendedName>
        <fullName evidence="6">Thioredoxin-like fold domain-containing protein</fullName>
    </recommendedName>
</protein>
<organism evidence="7 8">
    <name type="scientific">Candidatus Roizmanbacteria bacterium RIFCSPLOWO2_01_FULL_37_12</name>
    <dbReference type="NCBI Taxonomy" id="1802056"/>
    <lineage>
        <taxon>Bacteria</taxon>
        <taxon>Candidatus Roizmaniibacteriota</taxon>
    </lineage>
</organism>
<evidence type="ECO:0000256" key="4">
    <source>
        <dbReference type="ARBA" id="ARBA00023157"/>
    </source>
</evidence>
<accession>A0A1F7IEQ2</accession>
<evidence type="ECO:0000313" key="8">
    <source>
        <dbReference type="Proteomes" id="UP000177698"/>
    </source>
</evidence>
<dbReference type="STRING" id="1802056.A2954_03950"/>
<evidence type="ECO:0000313" key="7">
    <source>
        <dbReference type="EMBL" id="OGK41838.1"/>
    </source>
</evidence>
<dbReference type="PANTHER" id="PTHR13887:SF14">
    <property type="entry name" value="DISULFIDE BOND FORMATION PROTEIN D"/>
    <property type="match status" value="1"/>
</dbReference>
<evidence type="ECO:0000256" key="2">
    <source>
        <dbReference type="ARBA" id="ARBA00022729"/>
    </source>
</evidence>